<evidence type="ECO:0000313" key="2">
    <source>
        <dbReference type="EMBL" id="CAD8151896.1"/>
    </source>
</evidence>
<evidence type="ECO:0000313" key="3">
    <source>
        <dbReference type="EMBL" id="CAD8151902.1"/>
    </source>
</evidence>
<dbReference type="EMBL" id="CAJJDP010000034">
    <property type="protein sequence ID" value="CAD8158059.1"/>
    <property type="molecule type" value="Genomic_DNA"/>
</dbReference>
<feature type="repeat" description="WD" evidence="1">
    <location>
        <begin position="259"/>
        <end position="290"/>
    </location>
</feature>
<evidence type="ECO:0000313" key="4">
    <source>
        <dbReference type="EMBL" id="CAD8158059.1"/>
    </source>
</evidence>
<protein>
    <submittedName>
        <fullName evidence="4">Uncharacterized protein</fullName>
    </submittedName>
</protein>
<dbReference type="PANTHER" id="PTHR19920">
    <property type="entry name" value="WD40 PROTEIN CIAO1"/>
    <property type="match status" value="1"/>
</dbReference>
<sequence length="477" mass="55503">MEECLQQVQNQVESIFDNIDAQLDQILKSTSYAIDDNQQNSLQTLTSEYSDNFPCHKFENSNFVEQLYQVMQPLITNYMKKKELQDQLSQNEQQTNLQIKEVTEGIVQECENEKSNISMSMEPKLQDQDKGSQTLVENIDANIISIQSSILQSSYLQKMKPFCYQLIQDYSFQQNEICFAIALNKSSSTLVAGCRSQIKLFEFRYGILKHLQSLNEHKSSVFTLNFMKKSNHFISGSRDGTIIIWQKIQQNLWSKQQILNGHSHQINCLVINNNEDQIISGSDDKAIKIWAKKNEWLCQQTIKDHSKSVYGLSLNSQQNRLISCGFDKFILIREQSELNKEWITVQKLTIEQDGYRICFIDDNTFVFSPYNTEKLQVFEMNDINKQFIQTQDISVKCGLDGQCFFPSQFIDQKQILVFKNGEFINLIRKKSNGEFVTEQSINFETNSFFGSMSDDGEYLITWDNKSNQIQIRKQMEK</sequence>
<dbReference type="GO" id="GO:0016226">
    <property type="term" value="P:iron-sulfur cluster assembly"/>
    <property type="evidence" value="ECO:0007669"/>
    <property type="project" value="TreeGrafter"/>
</dbReference>
<dbReference type="EMBL" id="CAJJDP010000025">
    <property type="protein sequence ID" value="CAD8151902.1"/>
    <property type="molecule type" value="Genomic_DNA"/>
</dbReference>
<organism evidence="4 5">
    <name type="scientific">Paramecium octaurelia</name>
    <dbReference type="NCBI Taxonomy" id="43137"/>
    <lineage>
        <taxon>Eukaryota</taxon>
        <taxon>Sar</taxon>
        <taxon>Alveolata</taxon>
        <taxon>Ciliophora</taxon>
        <taxon>Intramacronucleata</taxon>
        <taxon>Oligohymenophorea</taxon>
        <taxon>Peniculida</taxon>
        <taxon>Parameciidae</taxon>
        <taxon>Paramecium</taxon>
    </lineage>
</organism>
<comment type="caution">
    <text evidence="4">The sequence shown here is derived from an EMBL/GenBank/DDBJ whole genome shotgun (WGS) entry which is preliminary data.</text>
</comment>
<dbReference type="GO" id="GO:0097361">
    <property type="term" value="C:cytosolic [4Fe-4S] assembly targeting complex"/>
    <property type="evidence" value="ECO:0007669"/>
    <property type="project" value="TreeGrafter"/>
</dbReference>
<dbReference type="OrthoDB" id="10260946at2759"/>
<dbReference type="InterPro" id="IPR001680">
    <property type="entry name" value="WD40_rpt"/>
</dbReference>
<evidence type="ECO:0000256" key="1">
    <source>
        <dbReference type="PROSITE-ProRule" id="PRU00221"/>
    </source>
</evidence>
<proteinExistence type="predicted"/>
<dbReference type="AlphaFoldDB" id="A0A8S1U3T4"/>
<dbReference type="Proteomes" id="UP000683925">
    <property type="component" value="Unassembled WGS sequence"/>
</dbReference>
<gene>
    <name evidence="2" type="ORF">POCTA_138.1.T0250340</name>
    <name evidence="3" type="ORF">POCTA_138.1.T0250343</name>
    <name evidence="4" type="ORF">POCTA_138.1.T0340317</name>
</gene>
<evidence type="ECO:0000313" key="5">
    <source>
        <dbReference type="Proteomes" id="UP000683925"/>
    </source>
</evidence>
<accession>A0A8S1U3T4</accession>
<dbReference type="PANTHER" id="PTHR19920:SF0">
    <property type="entry name" value="CYTOSOLIC IRON-SULFUR PROTEIN ASSEMBLY PROTEIN CIAO1-RELATED"/>
    <property type="match status" value="1"/>
</dbReference>
<dbReference type="SMART" id="SM00320">
    <property type="entry name" value="WD40"/>
    <property type="match status" value="4"/>
</dbReference>
<dbReference type="PROSITE" id="PS50294">
    <property type="entry name" value="WD_REPEATS_REGION"/>
    <property type="match status" value="2"/>
</dbReference>
<dbReference type="EMBL" id="CAJJDP010000025">
    <property type="protein sequence ID" value="CAD8151896.1"/>
    <property type="molecule type" value="Genomic_DNA"/>
</dbReference>
<dbReference type="Pfam" id="PF00400">
    <property type="entry name" value="WD40"/>
    <property type="match status" value="3"/>
</dbReference>
<feature type="repeat" description="WD" evidence="1">
    <location>
        <begin position="214"/>
        <end position="246"/>
    </location>
</feature>
<keyword evidence="5" id="KW-1185">Reference proteome</keyword>
<reference evidence="4" key="1">
    <citation type="submission" date="2021-01" db="EMBL/GenBank/DDBJ databases">
        <authorList>
            <consortium name="Genoscope - CEA"/>
            <person name="William W."/>
        </authorList>
    </citation>
    <scope>NUCLEOTIDE SEQUENCE</scope>
</reference>
<name>A0A8S1U3T4_PAROT</name>
<keyword evidence="1" id="KW-0853">WD repeat</keyword>
<dbReference type="PROSITE" id="PS50082">
    <property type="entry name" value="WD_REPEATS_2"/>
    <property type="match status" value="2"/>
</dbReference>